<reference evidence="1 2" key="1">
    <citation type="submission" date="2014-06" db="EMBL/GenBank/DDBJ databases">
        <title>Evolutionary Origins and Diversification of the Mycorrhizal Mutualists.</title>
        <authorList>
            <consortium name="DOE Joint Genome Institute"/>
            <consortium name="Mycorrhizal Genomics Consortium"/>
            <person name="Kohler A."/>
            <person name="Kuo A."/>
            <person name="Nagy L.G."/>
            <person name="Floudas D."/>
            <person name="Copeland A."/>
            <person name="Barry K.W."/>
            <person name="Cichocki N."/>
            <person name="Veneault-Fourrey C."/>
            <person name="LaButti K."/>
            <person name="Lindquist E.A."/>
            <person name="Lipzen A."/>
            <person name="Lundell T."/>
            <person name="Morin E."/>
            <person name="Murat C."/>
            <person name="Riley R."/>
            <person name="Ohm R."/>
            <person name="Sun H."/>
            <person name="Tunlid A."/>
            <person name="Henrissat B."/>
            <person name="Grigoriev I.V."/>
            <person name="Hibbett D.S."/>
            <person name="Martin F."/>
        </authorList>
    </citation>
    <scope>NUCLEOTIDE SEQUENCE [LARGE SCALE GENOMIC DNA]</scope>
    <source>
        <strain evidence="1 2">SS14</strain>
    </source>
</reference>
<protein>
    <submittedName>
        <fullName evidence="1">Uncharacterized protein</fullName>
    </submittedName>
</protein>
<proteinExistence type="predicted"/>
<evidence type="ECO:0000313" key="2">
    <source>
        <dbReference type="Proteomes" id="UP000054279"/>
    </source>
</evidence>
<keyword evidence="2" id="KW-1185">Reference proteome</keyword>
<dbReference type="OrthoDB" id="3218065at2759"/>
<dbReference type="Proteomes" id="UP000054279">
    <property type="component" value="Unassembled WGS sequence"/>
</dbReference>
<accession>A0A0C9V0U4</accession>
<dbReference type="HOGENOM" id="CLU_2414718_0_0_1"/>
<sequence>MNAYKLLSGLKNYDGYWNGELFVKQLKEWFFPAFEKAHGPGYQALVMVNNSQGHSAYAADASVSLFSCPGVSQVVPDSWTVGTLPPNWGGPG</sequence>
<dbReference type="AlphaFoldDB" id="A0A0C9V0U4"/>
<name>A0A0C9V0U4_SPHS4</name>
<evidence type="ECO:0000313" key="1">
    <source>
        <dbReference type="EMBL" id="KIJ40704.1"/>
    </source>
</evidence>
<dbReference type="EMBL" id="KN837142">
    <property type="protein sequence ID" value="KIJ40704.1"/>
    <property type="molecule type" value="Genomic_DNA"/>
</dbReference>
<organism evidence="1 2">
    <name type="scientific">Sphaerobolus stellatus (strain SS14)</name>
    <dbReference type="NCBI Taxonomy" id="990650"/>
    <lineage>
        <taxon>Eukaryota</taxon>
        <taxon>Fungi</taxon>
        <taxon>Dikarya</taxon>
        <taxon>Basidiomycota</taxon>
        <taxon>Agaricomycotina</taxon>
        <taxon>Agaricomycetes</taxon>
        <taxon>Phallomycetidae</taxon>
        <taxon>Geastrales</taxon>
        <taxon>Sphaerobolaceae</taxon>
        <taxon>Sphaerobolus</taxon>
    </lineage>
</organism>
<gene>
    <name evidence="1" type="ORF">M422DRAFT_256399</name>
</gene>